<dbReference type="RefSeq" id="WP_009208637.1">
    <property type="nucleotide sequence ID" value="NZ_BBWP01000064.1"/>
</dbReference>
<dbReference type="HOGENOM" id="CLU_1990106_0_0_5"/>
<evidence type="ECO:0000259" key="1">
    <source>
        <dbReference type="SMART" id="SM00507"/>
    </source>
</evidence>
<proteinExistence type="predicted"/>
<dbReference type="CDD" id="cd00085">
    <property type="entry name" value="HNHc"/>
    <property type="match status" value="1"/>
</dbReference>
<dbReference type="GO" id="GO:0004519">
    <property type="term" value="F:endonuclease activity"/>
    <property type="evidence" value="ECO:0007669"/>
    <property type="project" value="InterPro"/>
</dbReference>
<dbReference type="InterPro" id="IPR002711">
    <property type="entry name" value="HNH"/>
</dbReference>
<dbReference type="SMART" id="SM00507">
    <property type="entry name" value="HNHc"/>
    <property type="match status" value="1"/>
</dbReference>
<feature type="domain" description="HNH nuclease" evidence="1">
    <location>
        <begin position="40"/>
        <end position="99"/>
    </location>
</feature>
<keyword evidence="3" id="KW-1185">Reference proteome</keyword>
<dbReference type="Pfam" id="PF01844">
    <property type="entry name" value="HNH"/>
    <property type="match status" value="1"/>
</dbReference>
<organism evidence="2 3">
    <name type="scientific">Aurantimonas manganoxydans (strain ATCC BAA-1229 / DSM 21871 / SI85-9A1)</name>
    <dbReference type="NCBI Taxonomy" id="287752"/>
    <lineage>
        <taxon>Bacteria</taxon>
        <taxon>Pseudomonadati</taxon>
        <taxon>Pseudomonadota</taxon>
        <taxon>Alphaproteobacteria</taxon>
        <taxon>Hyphomicrobiales</taxon>
        <taxon>Aurantimonadaceae</taxon>
        <taxon>Aurantimonas</taxon>
    </lineage>
</organism>
<dbReference type="EMBL" id="AAPJ01000002">
    <property type="protein sequence ID" value="EAS50645.1"/>
    <property type="molecule type" value="Genomic_DNA"/>
</dbReference>
<dbReference type="BioCyc" id="AURANTIMONAS:SI859A1_00765-MONOMER"/>
<sequence>MELERRVSRLSARATIAFPKGIVQPKHTTRTTIVFLRDPGVKAYVLRRAGGICEACDFPAPFKTALGGDFLEVHHLKPLAEGGSDRAQNAVALCPNCHRAMHHASDAGQRTERLYAKIGSVLIPE</sequence>
<dbReference type="Gene3D" id="1.10.30.50">
    <property type="match status" value="1"/>
</dbReference>
<dbReference type="Proteomes" id="UP000000321">
    <property type="component" value="Unassembled WGS sequence"/>
</dbReference>
<dbReference type="OrthoDB" id="9788621at2"/>
<comment type="caution">
    <text evidence="2">The sequence shown here is derived from an EMBL/GenBank/DDBJ whole genome shotgun (WGS) entry which is preliminary data.</text>
</comment>
<dbReference type="GO" id="GO:0008270">
    <property type="term" value="F:zinc ion binding"/>
    <property type="evidence" value="ECO:0007669"/>
    <property type="project" value="InterPro"/>
</dbReference>
<evidence type="ECO:0000313" key="2">
    <source>
        <dbReference type="EMBL" id="EAS50645.1"/>
    </source>
</evidence>
<name>Q1YK78_AURMS</name>
<dbReference type="GO" id="GO:0003676">
    <property type="term" value="F:nucleic acid binding"/>
    <property type="evidence" value="ECO:0007669"/>
    <property type="project" value="InterPro"/>
</dbReference>
<gene>
    <name evidence="2" type="ORF">SI859A1_00765</name>
</gene>
<dbReference type="REBASE" id="30952">
    <property type="entry name" value="Ama85McrAP"/>
</dbReference>
<accession>Q1YK78</accession>
<evidence type="ECO:0000313" key="3">
    <source>
        <dbReference type="Proteomes" id="UP000000321"/>
    </source>
</evidence>
<dbReference type="InterPro" id="IPR003615">
    <property type="entry name" value="HNH_nuc"/>
</dbReference>
<reference evidence="2 3" key="1">
    <citation type="journal article" date="2008" name="Appl. Environ. Microbiol.">
        <title>Genomic insights into Mn(II) oxidation by the marine alphaproteobacterium Aurantimonas sp. strain SI85-9A1.</title>
        <authorList>
            <person name="Dick G.J."/>
            <person name="Podell S."/>
            <person name="Johnson H.A."/>
            <person name="Rivera-Espinoza Y."/>
            <person name="Bernier-Latmani R."/>
            <person name="McCarthy J.K."/>
            <person name="Torpey J.W."/>
            <person name="Clement B.G."/>
            <person name="Gaasterland T."/>
            <person name="Tebo B.M."/>
        </authorList>
    </citation>
    <scope>NUCLEOTIDE SEQUENCE [LARGE SCALE GENOMIC DNA]</scope>
    <source>
        <strain evidence="2 3">SI85-9A1</strain>
    </source>
</reference>
<protein>
    <submittedName>
        <fullName evidence="2">Putative 5-methylcytosine-specific restriction enzyme</fullName>
    </submittedName>
</protein>
<dbReference type="AlphaFoldDB" id="Q1YK78"/>